<reference evidence="5 6" key="1">
    <citation type="submission" date="2016-08" db="EMBL/GenBank/DDBJ databases">
        <authorList>
            <person name="Seilhamer J.J."/>
        </authorList>
    </citation>
    <scope>NUCLEOTIDE SEQUENCE [LARGE SCALE GENOMIC DNA]</scope>
    <source>
        <strain evidence="5 6">A37T2</strain>
    </source>
</reference>
<evidence type="ECO:0000256" key="2">
    <source>
        <dbReference type="ARBA" id="ARBA00022450"/>
    </source>
</evidence>
<dbReference type="Pfam" id="PF00501">
    <property type="entry name" value="AMP-binding"/>
    <property type="match status" value="2"/>
</dbReference>
<dbReference type="GO" id="GO:0047527">
    <property type="term" value="F:2,3-dihydroxybenzoate-serine ligase activity"/>
    <property type="evidence" value="ECO:0007669"/>
    <property type="project" value="TreeGrafter"/>
</dbReference>
<dbReference type="PROSITE" id="PS00012">
    <property type="entry name" value="PHOSPHOPANTETHEINE"/>
    <property type="match status" value="1"/>
</dbReference>
<dbReference type="CDD" id="cd19531">
    <property type="entry name" value="LCL_NRPS-like"/>
    <property type="match status" value="1"/>
</dbReference>
<dbReference type="Gene3D" id="1.10.1200.10">
    <property type="entry name" value="ACP-like"/>
    <property type="match status" value="2"/>
</dbReference>
<dbReference type="Pfam" id="PF00668">
    <property type="entry name" value="Condensation"/>
    <property type="match status" value="2"/>
</dbReference>
<dbReference type="InterPro" id="IPR020806">
    <property type="entry name" value="PKS_PP-bd"/>
</dbReference>
<dbReference type="InterPro" id="IPR023213">
    <property type="entry name" value="CAT-like_dom_sf"/>
</dbReference>
<feature type="domain" description="Carrier" evidence="4">
    <location>
        <begin position="574"/>
        <end position="648"/>
    </location>
</feature>
<dbReference type="InterPro" id="IPR006162">
    <property type="entry name" value="Ppantetheine_attach_site"/>
</dbReference>
<dbReference type="NCBIfam" id="TIGR01720">
    <property type="entry name" value="NRPS-para261"/>
    <property type="match status" value="1"/>
</dbReference>
<dbReference type="PANTHER" id="PTHR45527:SF1">
    <property type="entry name" value="FATTY ACID SYNTHASE"/>
    <property type="match status" value="1"/>
</dbReference>
<dbReference type="SUPFAM" id="SSF52777">
    <property type="entry name" value="CoA-dependent acyltransferases"/>
    <property type="match status" value="4"/>
</dbReference>
<feature type="domain" description="Carrier" evidence="4">
    <location>
        <begin position="1597"/>
        <end position="1671"/>
    </location>
</feature>
<keyword evidence="2" id="KW-0596">Phosphopantetheine</keyword>
<dbReference type="Gene3D" id="3.30.559.30">
    <property type="entry name" value="Nonribosomal peptide synthetase, condensation domain"/>
    <property type="match status" value="2"/>
</dbReference>
<evidence type="ECO:0000313" key="6">
    <source>
        <dbReference type="Proteomes" id="UP000242818"/>
    </source>
</evidence>
<dbReference type="PANTHER" id="PTHR45527">
    <property type="entry name" value="NONRIBOSOMAL PEPTIDE SYNTHETASE"/>
    <property type="match status" value="1"/>
</dbReference>
<dbReference type="Gene3D" id="2.30.38.10">
    <property type="entry name" value="Luciferase, Domain 3"/>
    <property type="match status" value="1"/>
</dbReference>
<dbReference type="InterPro" id="IPR036736">
    <property type="entry name" value="ACP-like_sf"/>
</dbReference>
<dbReference type="GO" id="GO:0009366">
    <property type="term" value="C:enterobactin synthetase complex"/>
    <property type="evidence" value="ECO:0007669"/>
    <property type="project" value="TreeGrafter"/>
</dbReference>
<dbReference type="PROSITE" id="PS00455">
    <property type="entry name" value="AMP_BINDING"/>
    <property type="match status" value="2"/>
</dbReference>
<dbReference type="GO" id="GO:0005829">
    <property type="term" value="C:cytosol"/>
    <property type="evidence" value="ECO:0007669"/>
    <property type="project" value="TreeGrafter"/>
</dbReference>
<organism evidence="5 6">
    <name type="scientific">Chitinophaga costaii</name>
    <dbReference type="NCBI Taxonomy" id="1335309"/>
    <lineage>
        <taxon>Bacteria</taxon>
        <taxon>Pseudomonadati</taxon>
        <taxon>Bacteroidota</taxon>
        <taxon>Chitinophagia</taxon>
        <taxon>Chitinophagales</taxon>
        <taxon>Chitinophagaceae</taxon>
        <taxon>Chitinophaga</taxon>
    </lineage>
</organism>
<protein>
    <submittedName>
        <fullName evidence="5">Surfactin family lipopeptide synthetase A</fullName>
    </submittedName>
</protein>
<dbReference type="GO" id="GO:0009239">
    <property type="term" value="P:enterobactin biosynthetic process"/>
    <property type="evidence" value="ECO:0007669"/>
    <property type="project" value="TreeGrafter"/>
</dbReference>
<dbReference type="InterPro" id="IPR010071">
    <property type="entry name" value="AA_adenyl_dom"/>
</dbReference>
<dbReference type="InterPro" id="IPR009081">
    <property type="entry name" value="PP-bd_ACP"/>
</dbReference>
<dbReference type="InterPro" id="IPR001242">
    <property type="entry name" value="Condensation_dom"/>
</dbReference>
<dbReference type="InterPro" id="IPR045851">
    <property type="entry name" value="AMP-bd_C_sf"/>
</dbReference>
<dbReference type="RefSeq" id="WP_089707917.1">
    <property type="nucleotide sequence ID" value="NZ_FMAR01000001.1"/>
</dbReference>
<dbReference type="EMBL" id="FMAR01000001">
    <property type="protein sequence ID" value="SCB73647.1"/>
    <property type="molecule type" value="Genomic_DNA"/>
</dbReference>
<dbReference type="Proteomes" id="UP000242818">
    <property type="component" value="Unassembled WGS sequence"/>
</dbReference>
<dbReference type="PROSITE" id="PS50075">
    <property type="entry name" value="CARRIER"/>
    <property type="match status" value="2"/>
</dbReference>
<proteinExistence type="predicted"/>
<keyword evidence="6" id="KW-1185">Reference proteome</keyword>
<evidence type="ECO:0000259" key="4">
    <source>
        <dbReference type="PROSITE" id="PS50075"/>
    </source>
</evidence>
<dbReference type="InterPro" id="IPR042099">
    <property type="entry name" value="ANL_N_sf"/>
</dbReference>
<comment type="cofactor">
    <cofactor evidence="1">
        <name>pantetheine 4'-phosphate</name>
        <dbReference type="ChEBI" id="CHEBI:47942"/>
    </cofactor>
</comment>
<dbReference type="InterPro" id="IPR010060">
    <property type="entry name" value="NRPS_synth"/>
</dbReference>
<evidence type="ECO:0000256" key="3">
    <source>
        <dbReference type="ARBA" id="ARBA00022553"/>
    </source>
</evidence>
<gene>
    <name evidence="5" type="ORF">GA0116948_101109</name>
</gene>
<dbReference type="CDD" id="cd05930">
    <property type="entry name" value="A_NRPS"/>
    <property type="match status" value="1"/>
</dbReference>
<dbReference type="SUPFAM" id="SSF47336">
    <property type="entry name" value="ACP-like"/>
    <property type="match status" value="2"/>
</dbReference>
<dbReference type="GO" id="GO:0031177">
    <property type="term" value="F:phosphopantetheine binding"/>
    <property type="evidence" value="ECO:0007669"/>
    <property type="project" value="InterPro"/>
</dbReference>
<dbReference type="NCBIfam" id="TIGR01733">
    <property type="entry name" value="AA-adenyl-dom"/>
    <property type="match status" value="1"/>
</dbReference>
<dbReference type="Pfam" id="PF00550">
    <property type="entry name" value="PP-binding"/>
    <property type="match status" value="2"/>
</dbReference>
<dbReference type="STRING" id="1335309.GA0116948_101109"/>
<keyword evidence="3" id="KW-0597">Phosphoprotein</keyword>
<evidence type="ECO:0000256" key="1">
    <source>
        <dbReference type="ARBA" id="ARBA00001957"/>
    </source>
</evidence>
<dbReference type="Gene3D" id="3.40.50.980">
    <property type="match status" value="2"/>
</dbReference>
<accession>A0A1C3YU65</accession>
<dbReference type="SUPFAM" id="SSF56801">
    <property type="entry name" value="Acetyl-CoA synthetase-like"/>
    <property type="match status" value="2"/>
</dbReference>
<dbReference type="InterPro" id="IPR000873">
    <property type="entry name" value="AMP-dep_synth/lig_dom"/>
</dbReference>
<dbReference type="Gene3D" id="3.40.50.12780">
    <property type="entry name" value="N-terminal domain of ligase-like"/>
    <property type="match status" value="1"/>
</dbReference>
<dbReference type="GO" id="GO:0043041">
    <property type="term" value="P:amino acid activation for nonribosomal peptide biosynthetic process"/>
    <property type="evidence" value="ECO:0007669"/>
    <property type="project" value="TreeGrafter"/>
</dbReference>
<sequence length="2126" mass="236110">MNYATLIDAIQYCSEKDTAGVTFIPDGKGEVYVSYRRLYEDAWQQLGYLQEKGLKPRQELIFQVDDAQTFVTLFWACLLGGIIPVPLSPGIKDHQRRKLFSVWNRLHDPFLAIDPMLMKKVKAFAVEANQQAIVSQMEQRMVAPSLLQASGKKGVIREAKPDDIAFVQFSSGSTGNSKGISLTHRNLLLNLDAISTAAAYTTADSLLSWMPLTHDMGLIGFHLNPVFCNIPHYLIPVNLFIRRPALWLEKAAKHRVSVLCSPNFGYNYVLKHWNSEAARELDLSQVRIIYNGAEPISISLCEAFNSAMAPYGLRADAMLPVYGLAEASLAVSVSDLKEKAMSLSLLRKHMRIGGQVIPANAGEEGTVKVVNVGRPVKHCAVRIVDTNEEPLPDNCIGLLQIKGGNVTAGYYNDEVATTQAKSGDNWLHTGDLAFMAAGNLYITGRRKDILFYNGQNYYPHDLEEVAEKVEGVALNKIAVAGMHDPASGKEEVIVFVLYRGAIADFMPIRSGVIAAINREVGFAPDHVLPVPEIPKTTSGKIERFRLLEQYREGAFRGEMEQIRDQQALQNKQTTDMLPEEATMVAIWQEVLGVPVSVEDRFFEIGGDSLKVATLMMLIQQTFGKELPLNSLYQYQTVRELVPALTAHAFDGLQSAALPTGAQAVSPAQSRIFFACELDPLSTAYNIPVAFKLQGKISRERLEAAVNKLIQRHDALRMCFMNTDNGPVYTILPEWKLSVDEMTVMNESLDTCLQAWIRPFDLTASWLLRIALAHLHEETFLWVDISHIIADGISISNFISELTVLYDGGILPALPFTYHDVLQSAPARQEHGDYWQEQLAETPPVLELPTDFKRPVIWNSSGEKLFFAFTKAESAALSHLAASEHCTLHVMLLTAYRLLLAAYSGQENITTGIPVGGRTQSGTAGIMGMLVNNLVISGELPATLSFSELLQQEQQHITAALRHQDYPFSSLAASLAQAADPGRHPLFDTMFIYQDMQADNFVTGDFKLVRQLFDPGIAKYDLSLEIFYSNSGIQYAFEYATSLFEQSTIQRMAAHFQQLLKNILQDINAPLQTVSLLLPAESDHFINGFNATQDTDPEDAGILQRFTRQAALHPHHTAVMQGSTRLSYQTLDDLAGRMAGRLLPLTDGRNEVVAILLERSPLLITGLLGIMKAGAAFLLIDVTLPAERIAYMLRNSQAKVVITSKDMLEHFSQVSCDYTCILADEPLPLYEPAAITASADDIAYMLYTSGSTGYPKGVIIRNDALSNYIRWASDYYVKDARCDFPLFTAVSFDLTLTSVFTPLISGNTIVIYEERDNELLIETVLRDNKVDIIKLTPSHLLLLKELPAVVFTASRVRQFIVGGELFESRLAMEICKKFPHPVALHNEYGPTEATVGCMIHTFHPLTDTGHRVLIGAPIYNTQIYLLDKYLRPVATGVTGEIYIAGKGVAAGYQGLDTLTAQRFVPNPFAANSVMYRTGDLAKRCANGLIDCIGRTDSQVKINGVRIELQEIEMQLVQYPGIREVVVLAPGKILHAFYTGDEIPDAGKLRDFLVSRLPYYMIPVKFTHCKAFPANRNGKLDQEALLKYETTAPLTEEVLPVGEVETILLEVWQHFFNQPALLVTDNFFAIGGDSIKAVQLAARLLARQLRVQARIILTLQSIREISRFVETCDTSKAYTQGILTGTVPLPPAASWLIKQQLAVPGMYTQSVALDFNEPPDPHLLGLALDILIAHHDGLRMNCTADMQALFYNNRHLDTRQQVVVLEAPGLDIGEVGLVQKDPVLAPLYTFDIHHDLLIRIFGLHTPHGTKFYITAHHLVMDGVSWRIFLEDLHLVCAQLAAGNQPLLPPKTASVTDWTLVLATWKEQAAAEAPFWQQQEAGEELLPVDMVTNDHCAGNLAYETGELNETDTRFLLADAHKIYATDTLMLLNAAMAIALHQWTGANEFTVEQESHGRLLNNLDTVRTIGWFTAMYPLRLSYHHNSDTLIKHTKELMRAIPKGGIGHGLLSTAAGIPLVRLNYLGDLSNGFSYPMFNASPVHGVVMTARENRITAVLECNSMVIADRLHINISYNQKSFKAASIARFTRSFINALSEILRHIRQETEIHFTSSDFDGLQISQKELDALFD</sequence>
<name>A0A1C3YU65_9BACT</name>
<evidence type="ECO:0000313" key="5">
    <source>
        <dbReference type="EMBL" id="SCB73647.1"/>
    </source>
</evidence>
<dbReference type="InterPro" id="IPR020845">
    <property type="entry name" value="AMP-binding_CS"/>
</dbReference>
<dbReference type="OrthoDB" id="9778383at2"/>
<dbReference type="SMART" id="SM00823">
    <property type="entry name" value="PKS_PP"/>
    <property type="match status" value="1"/>
</dbReference>
<dbReference type="Gene3D" id="3.30.559.10">
    <property type="entry name" value="Chloramphenicol acetyltransferase-like domain"/>
    <property type="match status" value="2"/>
</dbReference>
<dbReference type="Gene3D" id="3.30.300.30">
    <property type="match status" value="2"/>
</dbReference>